<accession>A0A2R8BFX7</accession>
<evidence type="ECO:0008006" key="3">
    <source>
        <dbReference type="Google" id="ProtNLM"/>
    </source>
</evidence>
<dbReference type="EMBL" id="OMOR01000001">
    <property type="protein sequence ID" value="SPH21961.1"/>
    <property type="molecule type" value="Genomic_DNA"/>
</dbReference>
<dbReference type="Proteomes" id="UP000244880">
    <property type="component" value="Unassembled WGS sequence"/>
</dbReference>
<protein>
    <recommendedName>
        <fullName evidence="3">Sulfotransferase domain-containing protein</fullName>
    </recommendedName>
</protein>
<proteinExistence type="predicted"/>
<dbReference type="OrthoDB" id="7816979at2"/>
<organism evidence="1 2">
    <name type="scientific">Ascidiaceihabitans donghaensis</name>
    <dbReference type="NCBI Taxonomy" id="1510460"/>
    <lineage>
        <taxon>Bacteria</taxon>
        <taxon>Pseudomonadati</taxon>
        <taxon>Pseudomonadota</taxon>
        <taxon>Alphaproteobacteria</taxon>
        <taxon>Rhodobacterales</taxon>
        <taxon>Paracoccaceae</taxon>
        <taxon>Ascidiaceihabitans</taxon>
    </lineage>
</organism>
<dbReference type="AlphaFoldDB" id="A0A2R8BFX7"/>
<evidence type="ECO:0000313" key="2">
    <source>
        <dbReference type="Proteomes" id="UP000244880"/>
    </source>
</evidence>
<evidence type="ECO:0000313" key="1">
    <source>
        <dbReference type="EMBL" id="SPH21961.1"/>
    </source>
</evidence>
<dbReference type="RefSeq" id="WP_108828971.1">
    <property type="nucleotide sequence ID" value="NZ_OMOR01000001.1"/>
</dbReference>
<sequence>MQLVLHTGAHFTEEERLMKCLLRNTSMLSKKGVVVPGPSRYRKLLKEILNALQTAPASDAARDVVLDAILDDETADRVVLSHPFIFGAPRASVSRGMIFHTAPERMRHFCDLFPHDDIEMFIAIRNPATLLPALLQHSPKDDMAGFIGGTDPRMVRWSETLKAIREAAPRLSITVWCNEDAPLIWSQIIRDMSGLEHGEKITGGFDLLSSIMSDEGMKRFRTYLKTHKGMSEMQKRRVIAAFLDKFALEDEIEEELDVYGWTEALIDEMSDIYDEDVLEIQRIPGVTMITP</sequence>
<gene>
    <name evidence="1" type="ORF">ASD8599_02708</name>
</gene>
<reference evidence="1 2" key="1">
    <citation type="submission" date="2018-03" db="EMBL/GenBank/DDBJ databases">
        <authorList>
            <person name="Keele B.F."/>
        </authorList>
    </citation>
    <scope>NUCLEOTIDE SEQUENCE [LARGE SCALE GENOMIC DNA]</scope>
    <source>
        <strain evidence="1 2">CECT 8599</strain>
    </source>
</reference>
<keyword evidence="2" id="KW-1185">Reference proteome</keyword>
<name>A0A2R8BFX7_9RHOB</name>